<reference evidence="1" key="1">
    <citation type="journal article" date="2021" name="Nat. Commun.">
        <title>Genetic determinants of endophytism in the Arabidopsis root mycobiome.</title>
        <authorList>
            <person name="Mesny F."/>
            <person name="Miyauchi S."/>
            <person name="Thiergart T."/>
            <person name="Pickel B."/>
            <person name="Atanasova L."/>
            <person name="Karlsson M."/>
            <person name="Huettel B."/>
            <person name="Barry K.W."/>
            <person name="Haridas S."/>
            <person name="Chen C."/>
            <person name="Bauer D."/>
            <person name="Andreopoulos W."/>
            <person name="Pangilinan J."/>
            <person name="LaButti K."/>
            <person name="Riley R."/>
            <person name="Lipzen A."/>
            <person name="Clum A."/>
            <person name="Drula E."/>
            <person name="Henrissat B."/>
            <person name="Kohler A."/>
            <person name="Grigoriev I.V."/>
            <person name="Martin F.M."/>
            <person name="Hacquard S."/>
        </authorList>
    </citation>
    <scope>NUCLEOTIDE SEQUENCE</scope>
    <source>
        <strain evidence="1">MPI-CAGE-CH-0235</strain>
    </source>
</reference>
<evidence type="ECO:0000313" key="2">
    <source>
        <dbReference type="Proteomes" id="UP000813444"/>
    </source>
</evidence>
<proteinExistence type="predicted"/>
<sequence length="70" mass="8192">MWVFVLYPWHEELQHDFNNLRKEHLETLRGVKADVEDLKREHVKVLDALKSELQSTKSRGLLGFGSTTKS</sequence>
<keyword evidence="2" id="KW-1185">Reference proteome</keyword>
<comment type="caution">
    <text evidence="1">The sequence shown here is derived from an EMBL/GenBank/DDBJ whole genome shotgun (WGS) entry which is preliminary data.</text>
</comment>
<organism evidence="1 2">
    <name type="scientific">Stachybotrys elegans</name>
    <dbReference type="NCBI Taxonomy" id="80388"/>
    <lineage>
        <taxon>Eukaryota</taxon>
        <taxon>Fungi</taxon>
        <taxon>Dikarya</taxon>
        <taxon>Ascomycota</taxon>
        <taxon>Pezizomycotina</taxon>
        <taxon>Sordariomycetes</taxon>
        <taxon>Hypocreomycetidae</taxon>
        <taxon>Hypocreales</taxon>
        <taxon>Stachybotryaceae</taxon>
        <taxon>Stachybotrys</taxon>
    </lineage>
</organism>
<gene>
    <name evidence="1" type="ORF">B0I35DRAFT_482557</name>
</gene>
<protein>
    <submittedName>
        <fullName evidence="1">Uncharacterized protein</fullName>
    </submittedName>
</protein>
<dbReference type="Proteomes" id="UP000813444">
    <property type="component" value="Unassembled WGS sequence"/>
</dbReference>
<name>A0A8K0SMT0_9HYPO</name>
<dbReference type="AlphaFoldDB" id="A0A8K0SMT0"/>
<dbReference type="EMBL" id="JAGPNK010000013">
    <property type="protein sequence ID" value="KAH7309818.1"/>
    <property type="molecule type" value="Genomic_DNA"/>
</dbReference>
<accession>A0A8K0SMT0</accession>
<dbReference type="OrthoDB" id="9992270at2759"/>
<evidence type="ECO:0000313" key="1">
    <source>
        <dbReference type="EMBL" id="KAH7309818.1"/>
    </source>
</evidence>